<dbReference type="AlphaFoldDB" id="A0A8J7FPE6"/>
<protein>
    <submittedName>
        <fullName evidence="1">CopG family transcriptional regulator</fullName>
    </submittedName>
</protein>
<name>A0A8J7FPE6_9CYAN</name>
<dbReference type="InterPro" id="IPR010985">
    <property type="entry name" value="Ribbon_hlx_hlx"/>
</dbReference>
<proteinExistence type="predicted"/>
<keyword evidence="2" id="KW-1185">Reference proteome</keyword>
<evidence type="ECO:0000313" key="2">
    <source>
        <dbReference type="Proteomes" id="UP000620559"/>
    </source>
</evidence>
<organism evidence="1 2">
    <name type="scientific">Plectonema cf. radiosum LEGE 06105</name>
    <dbReference type="NCBI Taxonomy" id="945769"/>
    <lineage>
        <taxon>Bacteria</taxon>
        <taxon>Bacillati</taxon>
        <taxon>Cyanobacteriota</taxon>
        <taxon>Cyanophyceae</taxon>
        <taxon>Oscillatoriophycideae</taxon>
        <taxon>Oscillatoriales</taxon>
        <taxon>Microcoleaceae</taxon>
        <taxon>Plectonema</taxon>
    </lineage>
</organism>
<dbReference type="EMBL" id="JADEWL010000204">
    <property type="protein sequence ID" value="MBE9216791.1"/>
    <property type="molecule type" value="Genomic_DNA"/>
</dbReference>
<dbReference type="RefSeq" id="WP_193925573.1">
    <property type="nucleotide sequence ID" value="NZ_JADEWL010000204.1"/>
</dbReference>
<sequence>MQSEKLSISLSTYLVQFIEQYKTNHQCKSRSQVIEEALELLRNRELEEAYKQVSDEVDTIWDTVVGDGLTNYSPSAKNCTFLH</sequence>
<reference evidence="1" key="1">
    <citation type="submission" date="2020-10" db="EMBL/GenBank/DDBJ databases">
        <authorList>
            <person name="Castelo-Branco R."/>
            <person name="Eusebio N."/>
            <person name="Adriana R."/>
            <person name="Vieira A."/>
            <person name="Brugerolle De Fraissinette N."/>
            <person name="Rezende De Castro R."/>
            <person name="Schneider M.P."/>
            <person name="Vasconcelos V."/>
            <person name="Leao P.N."/>
        </authorList>
    </citation>
    <scope>NUCLEOTIDE SEQUENCE</scope>
    <source>
        <strain evidence="1">LEGE 06105</strain>
    </source>
</reference>
<accession>A0A8J7FPE6</accession>
<evidence type="ECO:0000313" key="1">
    <source>
        <dbReference type="EMBL" id="MBE9216791.1"/>
    </source>
</evidence>
<gene>
    <name evidence="1" type="ORF">IQ247_29765</name>
</gene>
<dbReference type="Proteomes" id="UP000620559">
    <property type="component" value="Unassembled WGS sequence"/>
</dbReference>
<dbReference type="GO" id="GO:0006355">
    <property type="term" value="P:regulation of DNA-templated transcription"/>
    <property type="evidence" value="ECO:0007669"/>
    <property type="project" value="InterPro"/>
</dbReference>
<dbReference type="SUPFAM" id="SSF47598">
    <property type="entry name" value="Ribbon-helix-helix"/>
    <property type="match status" value="1"/>
</dbReference>
<comment type="caution">
    <text evidence="1">The sequence shown here is derived from an EMBL/GenBank/DDBJ whole genome shotgun (WGS) entry which is preliminary data.</text>
</comment>